<dbReference type="SFLD" id="SFLDS00003">
    <property type="entry name" value="Haloacid_Dehalogenase"/>
    <property type="match status" value="1"/>
</dbReference>
<protein>
    <recommendedName>
        <fullName evidence="8">Enolase-phosphatase E1</fullName>
        <ecNumber evidence="8">3.1.3.77</ecNumber>
    </recommendedName>
    <alternativeName>
        <fullName evidence="8">2,3-diketo-5-methylthio-1-phosphopentane phosphatase</fullName>
    </alternativeName>
</protein>
<evidence type="ECO:0000256" key="4">
    <source>
        <dbReference type="ARBA" id="ARBA00022801"/>
    </source>
</evidence>
<feature type="binding site" evidence="8">
    <location>
        <begin position="204"/>
        <end position="205"/>
    </location>
    <ligand>
        <name>substrate</name>
    </ligand>
</feature>
<dbReference type="InterPro" id="IPR027511">
    <property type="entry name" value="ENOPH1_eukaryotes"/>
</dbReference>
<dbReference type="InterPro" id="IPR023214">
    <property type="entry name" value="HAD_sf"/>
</dbReference>
<evidence type="ECO:0000256" key="5">
    <source>
        <dbReference type="ARBA" id="ARBA00022842"/>
    </source>
</evidence>
<dbReference type="GO" id="GO:0043874">
    <property type="term" value="F:acireductone synthase activity"/>
    <property type="evidence" value="ECO:0007669"/>
    <property type="project" value="UniProtKB-EC"/>
</dbReference>
<keyword evidence="4 8" id="KW-0378">Hydrolase</keyword>
<comment type="similarity">
    <text evidence="8">Belongs to the HAD-like hydrolase superfamily. MasA/MtnC family.</text>
</comment>
<comment type="caution">
    <text evidence="9">The sequence shown here is derived from an EMBL/GenBank/DDBJ whole genome shotgun (WGS) entry which is preliminary data.</text>
</comment>
<dbReference type="FunFam" id="1.10.720.60:FF:000007">
    <property type="entry name" value="Enolase-phosphatase E1"/>
    <property type="match status" value="1"/>
</dbReference>
<dbReference type="EC" id="3.1.3.77" evidence="8"/>
<comment type="function">
    <text evidence="8">Bifunctional enzyme that catalyzes the enolization of 2,3-diketo-5-methylthiopentyl-1-phosphate (DK-MTP-1-P) into the intermediate 2-hydroxy-3-keto-5-methylthiopentenyl-1-phosphate (HK-MTPenyl-1-P), which is then dephosphorylated to form the acireductone 1,2-dihydroxy-3-keto-5-methylthiopentene (DHK-MTPene).</text>
</comment>
<name>A0AA39L5D9_SARSR</name>
<comment type="cofactor">
    <cofactor evidence="8">
        <name>Mg(2+)</name>
        <dbReference type="ChEBI" id="CHEBI:18420"/>
    </cofactor>
    <text evidence="8">Binds 1 Mg(2+) ion per subunit.</text>
</comment>
<keyword evidence="5 8" id="KW-0460">Magnesium</keyword>
<proteinExistence type="inferred from homology"/>
<keyword evidence="3 8" id="KW-0479">Metal-binding</keyword>
<reference evidence="9" key="1">
    <citation type="submission" date="2022-10" db="EMBL/GenBank/DDBJ databases">
        <title>Determination and structural analysis of whole genome sequence of Sarocladium strictum F4-1.</title>
        <authorList>
            <person name="Hu L."/>
            <person name="Jiang Y."/>
        </authorList>
    </citation>
    <scope>NUCLEOTIDE SEQUENCE</scope>
    <source>
        <strain evidence="9">F4-1</strain>
    </source>
</reference>
<evidence type="ECO:0000256" key="3">
    <source>
        <dbReference type="ARBA" id="ARBA00022723"/>
    </source>
</evidence>
<dbReference type="NCBIfam" id="TIGR01691">
    <property type="entry name" value="enolase-ppase"/>
    <property type="match status" value="1"/>
</dbReference>
<accession>A0AA39L5D9</accession>
<dbReference type="GO" id="GO:0000287">
    <property type="term" value="F:magnesium ion binding"/>
    <property type="evidence" value="ECO:0007669"/>
    <property type="project" value="UniProtKB-UniRule"/>
</dbReference>
<dbReference type="Gene3D" id="3.40.50.1000">
    <property type="entry name" value="HAD superfamily/HAD-like"/>
    <property type="match status" value="1"/>
</dbReference>
<sequence>MLSQLAHSWQYQNNNKYTTKRSWSDFFLLRRNSQKKGAIASATTHTPFRPPYSSSPRLHRPEVEPGLFHSSDWQPIMARAFGDFDVVLLDIEGTVCPISFVKDVLFPYALESLPKALEAEWDTAEFAQYRNAFPEEFRNSKTAFGSHVRDLIARDVKAPYLKALQGHLWQRGYDAGELKAPLFPDVAPFFHKSLAEGQKIMIYSSGSVPAQKLLFGHTNSEPSDMRPLVSDWFDTVNAGPKTDVSSYKTIQSKYAHIDPARWLFLSDNLSEVTAALDSGMRSLPVMRPGNPPLPPDHRLSKHAIPDFTAQSAESGRASIAELAG</sequence>
<feature type="binding site" evidence="8">
    <location>
        <position position="241"/>
    </location>
    <ligand>
        <name>substrate</name>
    </ligand>
</feature>
<dbReference type="SFLD" id="SFLDG01129">
    <property type="entry name" value="C1.5:_HAD__Beta-PGM__Phosphata"/>
    <property type="match status" value="1"/>
</dbReference>
<dbReference type="Gene3D" id="1.10.720.60">
    <property type="match status" value="1"/>
</dbReference>
<feature type="binding site" evidence="8">
    <location>
        <position position="90"/>
    </location>
    <ligand>
        <name>Mg(2+)</name>
        <dbReference type="ChEBI" id="CHEBI:18420"/>
    </ligand>
</feature>
<feature type="binding site" evidence="8">
    <location>
        <position position="92"/>
    </location>
    <ligand>
        <name>Mg(2+)</name>
        <dbReference type="ChEBI" id="CHEBI:18420"/>
    </ligand>
</feature>
<dbReference type="HAMAP" id="MF_03117">
    <property type="entry name" value="Salvage_MtnC_euk"/>
    <property type="match status" value="1"/>
</dbReference>
<comment type="pathway">
    <text evidence="8">Amino-acid biosynthesis; L-methionine biosynthesis via salvage pathway; L-methionine from S-methyl-5-thio-alpha-D-ribose 1-phosphate: step 3/6.</text>
</comment>
<feature type="binding site" evidence="8">
    <location>
        <position position="267"/>
    </location>
    <ligand>
        <name>Mg(2+)</name>
        <dbReference type="ChEBI" id="CHEBI:18420"/>
    </ligand>
</feature>
<dbReference type="SUPFAM" id="SSF56784">
    <property type="entry name" value="HAD-like"/>
    <property type="match status" value="1"/>
</dbReference>
<comment type="pathway">
    <text evidence="8">Amino-acid biosynthesis; L-methionine biosynthesis via salvage pathway; L-methionine from S-methyl-5-thio-alpha-D-ribose 1-phosphate: step 4/6.</text>
</comment>
<dbReference type="PANTHER" id="PTHR20371:SF1">
    <property type="entry name" value="ENOLASE-PHOSPHATASE E1"/>
    <property type="match status" value="1"/>
</dbReference>
<comment type="catalytic activity">
    <reaction evidence="8">
        <text>5-methylsulfanyl-2,3-dioxopentyl phosphate + H2O = 1,2-dihydroxy-5-(methylsulfanyl)pent-1-en-3-one + phosphate</text>
        <dbReference type="Rhea" id="RHEA:21700"/>
        <dbReference type="ChEBI" id="CHEBI:15377"/>
        <dbReference type="ChEBI" id="CHEBI:43474"/>
        <dbReference type="ChEBI" id="CHEBI:49252"/>
        <dbReference type="ChEBI" id="CHEBI:58828"/>
        <dbReference type="EC" id="3.1.3.77"/>
    </reaction>
</comment>
<keyword evidence="2 8" id="KW-0028">Amino-acid biosynthesis</keyword>
<keyword evidence="7 8" id="KW-0539">Nucleus</keyword>
<keyword evidence="1 8" id="KW-0963">Cytoplasm</keyword>
<keyword evidence="10" id="KW-1185">Reference proteome</keyword>
<evidence type="ECO:0000256" key="2">
    <source>
        <dbReference type="ARBA" id="ARBA00022605"/>
    </source>
</evidence>
<evidence type="ECO:0000256" key="1">
    <source>
        <dbReference type="ARBA" id="ARBA00022490"/>
    </source>
</evidence>
<dbReference type="InterPro" id="IPR023943">
    <property type="entry name" value="Enolase-ppase_E1"/>
</dbReference>
<evidence type="ECO:0000256" key="8">
    <source>
        <dbReference type="HAMAP-Rule" id="MF_03117"/>
    </source>
</evidence>
<dbReference type="Proteomes" id="UP001175261">
    <property type="component" value="Unassembled WGS sequence"/>
</dbReference>
<comment type="subunit">
    <text evidence="8">Monomer.</text>
</comment>
<dbReference type="AlphaFoldDB" id="A0AA39L5D9"/>
<evidence type="ECO:0000256" key="6">
    <source>
        <dbReference type="ARBA" id="ARBA00023167"/>
    </source>
</evidence>
<evidence type="ECO:0000256" key="7">
    <source>
        <dbReference type="ARBA" id="ARBA00023242"/>
    </source>
</evidence>
<gene>
    <name evidence="8" type="primary">UTR4</name>
    <name evidence="9" type="ORF">NLU13_7276</name>
</gene>
<dbReference type="SFLD" id="SFLDG01133">
    <property type="entry name" value="C1.5.4:_Enolase-phosphatase_Li"/>
    <property type="match status" value="1"/>
</dbReference>
<dbReference type="GO" id="GO:0019509">
    <property type="term" value="P:L-methionine salvage from methylthioadenosine"/>
    <property type="evidence" value="ECO:0007669"/>
    <property type="project" value="UniProtKB-UniRule"/>
</dbReference>
<organism evidence="9 10">
    <name type="scientific">Sarocladium strictum</name>
    <name type="common">Black bundle disease fungus</name>
    <name type="synonym">Acremonium strictum</name>
    <dbReference type="NCBI Taxonomy" id="5046"/>
    <lineage>
        <taxon>Eukaryota</taxon>
        <taxon>Fungi</taxon>
        <taxon>Dikarya</taxon>
        <taxon>Ascomycota</taxon>
        <taxon>Pezizomycotina</taxon>
        <taxon>Sordariomycetes</taxon>
        <taxon>Hypocreomycetidae</taxon>
        <taxon>Hypocreales</taxon>
        <taxon>Sarocladiaceae</taxon>
        <taxon>Sarocladium</taxon>
    </lineage>
</organism>
<dbReference type="CDD" id="cd01629">
    <property type="entry name" value="HAD_EP"/>
    <property type="match status" value="1"/>
</dbReference>
<comment type="subcellular location">
    <subcellularLocation>
        <location evidence="8">Cytoplasm</location>
    </subcellularLocation>
    <subcellularLocation>
        <location evidence="8">Nucleus</location>
    </subcellularLocation>
</comment>
<dbReference type="EMBL" id="JAPDFR010000007">
    <property type="protein sequence ID" value="KAK0384798.1"/>
    <property type="molecule type" value="Genomic_DNA"/>
</dbReference>
<evidence type="ECO:0000313" key="9">
    <source>
        <dbReference type="EMBL" id="KAK0384798.1"/>
    </source>
</evidence>
<evidence type="ECO:0000313" key="10">
    <source>
        <dbReference type="Proteomes" id="UP001175261"/>
    </source>
</evidence>
<dbReference type="PANTHER" id="PTHR20371">
    <property type="entry name" value="ENOLASE-PHOSPHATASE E1"/>
    <property type="match status" value="1"/>
</dbReference>
<keyword evidence="6 8" id="KW-0486">Methionine biosynthesis</keyword>
<dbReference type="InterPro" id="IPR036412">
    <property type="entry name" value="HAD-like_sf"/>
</dbReference>
<dbReference type="GO" id="GO:0005634">
    <property type="term" value="C:nucleus"/>
    <property type="evidence" value="ECO:0007669"/>
    <property type="project" value="UniProtKB-SubCell"/>
</dbReference>
<dbReference type="GO" id="GO:0005737">
    <property type="term" value="C:cytoplasm"/>
    <property type="evidence" value="ECO:0007669"/>
    <property type="project" value="UniProtKB-SubCell"/>
</dbReference>